<dbReference type="InterPro" id="IPR002831">
    <property type="entry name" value="Tscrpt_reg_TrmB_N"/>
</dbReference>
<proteinExistence type="predicted"/>
<dbReference type="PANTHER" id="PTHR34293">
    <property type="entry name" value="HTH-TYPE TRANSCRIPTIONAL REGULATOR TRMBL2"/>
    <property type="match status" value="1"/>
</dbReference>
<feature type="domain" description="DUF7436" evidence="2">
    <location>
        <begin position="111"/>
        <end position="265"/>
    </location>
</feature>
<evidence type="ECO:0000313" key="3">
    <source>
        <dbReference type="EMBL" id="GAA0306726.1"/>
    </source>
</evidence>
<evidence type="ECO:0000259" key="1">
    <source>
        <dbReference type="Pfam" id="PF01978"/>
    </source>
</evidence>
<evidence type="ECO:0000259" key="2">
    <source>
        <dbReference type="Pfam" id="PF24217"/>
    </source>
</evidence>
<keyword evidence="4" id="KW-1185">Reference proteome</keyword>
<organism evidence="3 4">
    <name type="scientific">Halarchaeum salinum</name>
    <dbReference type="NCBI Taxonomy" id="489912"/>
    <lineage>
        <taxon>Archaea</taxon>
        <taxon>Methanobacteriati</taxon>
        <taxon>Methanobacteriota</taxon>
        <taxon>Stenosarchaea group</taxon>
        <taxon>Halobacteria</taxon>
        <taxon>Halobacteriales</taxon>
        <taxon>Halobacteriaceae</taxon>
    </lineage>
</organism>
<gene>
    <name evidence="3" type="ORF">GCM10009066_20640</name>
</gene>
<feature type="domain" description="Transcription regulator TrmB N-terminal" evidence="1">
    <location>
        <begin position="4"/>
        <end position="71"/>
    </location>
</feature>
<dbReference type="Gene3D" id="3.30.870.10">
    <property type="entry name" value="Endonuclease Chain A"/>
    <property type="match status" value="1"/>
</dbReference>
<dbReference type="AlphaFoldDB" id="A0AAV3S9M2"/>
<dbReference type="PANTHER" id="PTHR34293:SF1">
    <property type="entry name" value="HTH-TYPE TRANSCRIPTIONAL REGULATOR TRMBL2"/>
    <property type="match status" value="1"/>
</dbReference>
<dbReference type="Gene3D" id="1.10.10.10">
    <property type="entry name" value="Winged helix-like DNA-binding domain superfamily/Winged helix DNA-binding domain"/>
    <property type="match status" value="1"/>
</dbReference>
<dbReference type="Pfam" id="PF24217">
    <property type="entry name" value="DUF7436"/>
    <property type="match status" value="1"/>
</dbReference>
<evidence type="ECO:0000313" key="4">
    <source>
        <dbReference type="Proteomes" id="UP001500837"/>
    </source>
</evidence>
<dbReference type="InterPro" id="IPR051797">
    <property type="entry name" value="TrmB-like"/>
</dbReference>
<name>A0AAV3S9M2_9EURY</name>
<dbReference type="InterPro" id="IPR055859">
    <property type="entry name" value="DUF7436"/>
</dbReference>
<dbReference type="RefSeq" id="WP_211313151.1">
    <property type="nucleotide sequence ID" value="NZ_BAAABL010000060.1"/>
</dbReference>
<dbReference type="SUPFAM" id="SSF56024">
    <property type="entry name" value="Phospholipase D/nuclease"/>
    <property type="match status" value="1"/>
</dbReference>
<dbReference type="Proteomes" id="UP001500837">
    <property type="component" value="Unassembled WGS sequence"/>
</dbReference>
<comment type="caution">
    <text evidence="3">The sequence shown here is derived from an EMBL/GenBank/DDBJ whole genome shotgun (WGS) entry which is preliminary data.</text>
</comment>
<accession>A0AAV3S9M2</accession>
<dbReference type="EMBL" id="BAAABL010000060">
    <property type="protein sequence ID" value="GAA0306726.1"/>
    <property type="molecule type" value="Genomic_DNA"/>
</dbReference>
<dbReference type="InterPro" id="IPR036388">
    <property type="entry name" value="WH-like_DNA-bd_sf"/>
</dbReference>
<sequence>MTDLTDLGLSQYESEVYRSLVDVEPATARELSDVSDVPMGRIYDVLGSIESRQLARSQDASRPKKYVAVDPDAALDRLLAARERELDAEAEQYATVADELRGEIAGPPEPDEGYWTAEVGAEDTLERLLDRIDDADESIYSVSGSAPSGVDVDTASNRIVTHLVDALERGVTVRFLVSPGLVADVPDVVNDQSFDHLAGYENFEARVGGSVHGDVTIVDGVEVCLDLRNPIAPDEAFAVIDLTDPSFATSVREAFDRGWTDADPIHE</sequence>
<protein>
    <submittedName>
        <fullName evidence="3">TrmB family transcriptional regulator</fullName>
    </submittedName>
</protein>
<dbReference type="Pfam" id="PF01978">
    <property type="entry name" value="TrmB"/>
    <property type="match status" value="1"/>
</dbReference>
<reference evidence="3 4" key="1">
    <citation type="journal article" date="2019" name="Int. J. Syst. Evol. Microbiol.">
        <title>The Global Catalogue of Microorganisms (GCM) 10K type strain sequencing project: providing services to taxonomists for standard genome sequencing and annotation.</title>
        <authorList>
            <consortium name="The Broad Institute Genomics Platform"/>
            <consortium name="The Broad Institute Genome Sequencing Center for Infectious Disease"/>
            <person name="Wu L."/>
            <person name="Ma J."/>
        </authorList>
    </citation>
    <scope>NUCLEOTIDE SEQUENCE [LARGE SCALE GENOMIC DNA]</scope>
    <source>
        <strain evidence="3 4">JCM 16330</strain>
    </source>
</reference>